<protein>
    <recommendedName>
        <fullName evidence="5">Type 4 fimbrial biogenesis protein PilX N-terminal domain-containing protein</fullName>
    </recommendedName>
</protein>
<sequence>MKPISKSSNQGSVLISVLVIFAVLSTLGMALLGLSTLNYKMKLVTQRQKNAFYLAESALEEAYALISKEVETTIYTIPADGLNPQQWKQQYLTRLNESLVSQLQNHTYANLDDLRLPLPPVVTILSFVPFSSHNETCQILLESNAKFNNVFYKQKARIEIDIPNNPPQAHAINPNSLTRMSYLPQE</sequence>
<proteinExistence type="predicted"/>
<dbReference type="Proteomes" id="UP000184536">
    <property type="component" value="Unassembled WGS sequence"/>
</dbReference>
<dbReference type="OrthoDB" id="9837876at2"/>
<name>A0A1M6C1I3_9FIRM</name>
<dbReference type="RefSeq" id="WP_110939445.1">
    <property type="nucleotide sequence ID" value="NZ_FQZV01000003.1"/>
</dbReference>
<evidence type="ECO:0000256" key="1">
    <source>
        <dbReference type="SAM" id="MobiDB-lite"/>
    </source>
</evidence>
<keyword evidence="2" id="KW-0812">Transmembrane</keyword>
<evidence type="ECO:0008006" key="5">
    <source>
        <dbReference type="Google" id="ProtNLM"/>
    </source>
</evidence>
<reference evidence="4" key="1">
    <citation type="submission" date="2016-11" db="EMBL/GenBank/DDBJ databases">
        <authorList>
            <person name="Varghese N."/>
            <person name="Submissions S."/>
        </authorList>
    </citation>
    <scope>NUCLEOTIDE SEQUENCE [LARGE SCALE GENOMIC DNA]</scope>
    <source>
        <strain evidence="4">DSM 17957</strain>
    </source>
</reference>
<evidence type="ECO:0000313" key="3">
    <source>
        <dbReference type="EMBL" id="SHI54877.1"/>
    </source>
</evidence>
<keyword evidence="2" id="KW-1133">Transmembrane helix</keyword>
<keyword evidence="4" id="KW-1185">Reference proteome</keyword>
<accession>A0A1M6C1I3</accession>
<dbReference type="STRING" id="1121919.SAMN02745975_00129"/>
<evidence type="ECO:0000256" key="2">
    <source>
        <dbReference type="SAM" id="Phobius"/>
    </source>
</evidence>
<keyword evidence="2" id="KW-0472">Membrane</keyword>
<gene>
    <name evidence="3" type="ORF">SAMN02745975_00129</name>
</gene>
<organism evidence="3 4">
    <name type="scientific">Geosporobacter subterraneus DSM 17957</name>
    <dbReference type="NCBI Taxonomy" id="1121919"/>
    <lineage>
        <taxon>Bacteria</taxon>
        <taxon>Bacillati</taxon>
        <taxon>Bacillota</taxon>
        <taxon>Clostridia</taxon>
        <taxon>Peptostreptococcales</taxon>
        <taxon>Thermotaleaceae</taxon>
        <taxon>Geosporobacter</taxon>
    </lineage>
</organism>
<feature type="region of interest" description="Disordered" evidence="1">
    <location>
        <begin position="165"/>
        <end position="186"/>
    </location>
</feature>
<evidence type="ECO:0000313" key="4">
    <source>
        <dbReference type="Proteomes" id="UP000184536"/>
    </source>
</evidence>
<dbReference type="EMBL" id="FQZV01000003">
    <property type="protein sequence ID" value="SHI54877.1"/>
    <property type="molecule type" value="Genomic_DNA"/>
</dbReference>
<dbReference type="AlphaFoldDB" id="A0A1M6C1I3"/>
<feature type="transmembrane region" description="Helical" evidence="2">
    <location>
        <begin position="12"/>
        <end position="39"/>
    </location>
</feature>